<dbReference type="EMBL" id="CAJNOR010007843">
    <property type="protein sequence ID" value="CAF1624241.1"/>
    <property type="molecule type" value="Genomic_DNA"/>
</dbReference>
<comment type="caution">
    <text evidence="3">The sequence shown here is derived from an EMBL/GenBank/DDBJ whole genome shotgun (WGS) entry which is preliminary data.</text>
</comment>
<dbReference type="InterPro" id="IPR011042">
    <property type="entry name" value="6-blade_b-propeller_TolB-like"/>
</dbReference>
<evidence type="ECO:0000313" key="4">
    <source>
        <dbReference type="Proteomes" id="UP000663828"/>
    </source>
</evidence>
<dbReference type="OrthoDB" id="10039644at2759"/>
<accession>A0A816CGC8</accession>
<organism evidence="3 4">
    <name type="scientific">Adineta ricciae</name>
    <name type="common">Rotifer</name>
    <dbReference type="NCBI Taxonomy" id="249248"/>
    <lineage>
        <taxon>Eukaryota</taxon>
        <taxon>Metazoa</taxon>
        <taxon>Spiralia</taxon>
        <taxon>Gnathifera</taxon>
        <taxon>Rotifera</taxon>
        <taxon>Eurotatoria</taxon>
        <taxon>Bdelloidea</taxon>
        <taxon>Adinetida</taxon>
        <taxon>Adinetidae</taxon>
        <taxon>Adineta</taxon>
    </lineage>
</organism>
<proteinExistence type="predicted"/>
<dbReference type="Gene3D" id="2.120.10.30">
    <property type="entry name" value="TolB, C-terminal domain"/>
    <property type="match status" value="1"/>
</dbReference>
<dbReference type="EMBL" id="CAJNOJ010000367">
    <property type="protein sequence ID" value="CAF1419789.1"/>
    <property type="molecule type" value="Genomic_DNA"/>
</dbReference>
<gene>
    <name evidence="2" type="ORF">EDS130_LOCUS37382</name>
    <name evidence="3" type="ORF">XAT740_LOCUS50681</name>
</gene>
<keyword evidence="4" id="KW-1185">Reference proteome</keyword>
<dbReference type="SUPFAM" id="SSF101898">
    <property type="entry name" value="NHL repeat"/>
    <property type="match status" value="1"/>
</dbReference>
<evidence type="ECO:0000313" key="2">
    <source>
        <dbReference type="EMBL" id="CAF1419789.1"/>
    </source>
</evidence>
<keyword evidence="1" id="KW-0677">Repeat</keyword>
<name>A0A816CGC8_ADIRI</name>
<reference evidence="3" key="1">
    <citation type="submission" date="2021-02" db="EMBL/GenBank/DDBJ databases">
        <authorList>
            <person name="Nowell W R."/>
        </authorList>
    </citation>
    <scope>NUCLEOTIDE SEQUENCE</scope>
</reference>
<dbReference type="AlphaFoldDB" id="A0A816CGC8"/>
<dbReference type="Pfam" id="PF01436">
    <property type="entry name" value="NHL"/>
    <property type="match status" value="1"/>
</dbReference>
<protein>
    <submittedName>
        <fullName evidence="3">Uncharacterized protein</fullName>
    </submittedName>
</protein>
<evidence type="ECO:0000256" key="1">
    <source>
        <dbReference type="ARBA" id="ARBA00022737"/>
    </source>
</evidence>
<dbReference type="Proteomes" id="UP000663852">
    <property type="component" value="Unassembled WGS sequence"/>
</dbReference>
<sequence>MGDLYRKIAAGGCHGVSFNNNNHRVMKWSEDAKVRRGCCWWSRSPNPHGIFVDHLKSVYVADLENHRVACWSPGVKHGTVIFGGNGEGRQTHQFNGPIALLFDREGNSYVVDHRNKNKDIC</sequence>
<dbReference type="Proteomes" id="UP000663828">
    <property type="component" value="Unassembled WGS sequence"/>
</dbReference>
<evidence type="ECO:0000313" key="3">
    <source>
        <dbReference type="EMBL" id="CAF1624241.1"/>
    </source>
</evidence>
<dbReference type="InterPro" id="IPR001258">
    <property type="entry name" value="NHL_repeat"/>
</dbReference>